<evidence type="ECO:0000313" key="2">
    <source>
        <dbReference type="Proteomes" id="UP000695264"/>
    </source>
</evidence>
<proteinExistence type="predicted"/>
<reference evidence="1 2" key="1">
    <citation type="submission" date="2020-03" db="EMBL/GenBank/DDBJ databases">
        <title>WGS of actinomycetes isolated from Thailand.</title>
        <authorList>
            <person name="Thawai C."/>
        </authorList>
    </citation>
    <scope>NUCLEOTIDE SEQUENCE [LARGE SCALE GENOMIC DNA]</scope>
    <source>
        <strain evidence="1 2">PLAI 1-29</strain>
    </source>
</reference>
<gene>
    <name evidence="1" type="ORF">HCK00_00185</name>
</gene>
<dbReference type="Proteomes" id="UP000695264">
    <property type="component" value="Unassembled WGS sequence"/>
</dbReference>
<dbReference type="RefSeq" id="WP_168099985.1">
    <property type="nucleotide sequence ID" value="NZ_JAATEN010000001.1"/>
</dbReference>
<keyword evidence="2" id="KW-1185">Reference proteome</keyword>
<organism evidence="1 2">
    <name type="scientific">Streptomyces zingiberis</name>
    <dbReference type="NCBI Taxonomy" id="2053010"/>
    <lineage>
        <taxon>Bacteria</taxon>
        <taxon>Bacillati</taxon>
        <taxon>Actinomycetota</taxon>
        <taxon>Actinomycetes</taxon>
        <taxon>Kitasatosporales</taxon>
        <taxon>Streptomycetaceae</taxon>
        <taxon>Streptomyces</taxon>
    </lineage>
</organism>
<dbReference type="EMBL" id="JAATEN010000001">
    <property type="protein sequence ID" value="NJP99024.1"/>
    <property type="molecule type" value="Genomic_DNA"/>
</dbReference>
<sequence>MGGGPEGARLLPWTNEGRPCYLLGGSDGGSDGYVSRMADEVERVQLGMAGDLLGHAEDLLGDRRATAPQLRYLAARLTEALRDVHRIAESRGARSRRQPP</sequence>
<protein>
    <submittedName>
        <fullName evidence="1">Uncharacterized protein</fullName>
    </submittedName>
</protein>
<name>A0ABX1BMR5_9ACTN</name>
<evidence type="ECO:0000313" key="1">
    <source>
        <dbReference type="EMBL" id="NJP99024.1"/>
    </source>
</evidence>
<comment type="caution">
    <text evidence="1">The sequence shown here is derived from an EMBL/GenBank/DDBJ whole genome shotgun (WGS) entry which is preliminary data.</text>
</comment>
<accession>A0ABX1BMR5</accession>